<reference evidence="10" key="1">
    <citation type="submission" date="2025-08" db="UniProtKB">
        <authorList>
            <consortium name="Ensembl"/>
        </authorList>
    </citation>
    <scope>IDENTIFICATION</scope>
</reference>
<organism evidence="10 11">
    <name type="scientific">Athene cunicularia</name>
    <name type="common">Burrowing owl</name>
    <name type="synonym">Speotyto cunicularia</name>
    <dbReference type="NCBI Taxonomy" id="194338"/>
    <lineage>
        <taxon>Eukaryota</taxon>
        <taxon>Metazoa</taxon>
        <taxon>Chordata</taxon>
        <taxon>Craniata</taxon>
        <taxon>Vertebrata</taxon>
        <taxon>Euteleostomi</taxon>
        <taxon>Archelosauria</taxon>
        <taxon>Archosauria</taxon>
        <taxon>Dinosauria</taxon>
        <taxon>Saurischia</taxon>
        <taxon>Theropoda</taxon>
        <taxon>Coelurosauria</taxon>
        <taxon>Aves</taxon>
        <taxon>Neognathae</taxon>
        <taxon>Neoaves</taxon>
        <taxon>Telluraves</taxon>
        <taxon>Strigiformes</taxon>
        <taxon>Strigidae</taxon>
        <taxon>Athene</taxon>
    </lineage>
</organism>
<keyword evidence="4" id="KW-0679">Respiratory chain</keyword>
<evidence type="ECO:0000259" key="9">
    <source>
        <dbReference type="Pfam" id="PF00361"/>
    </source>
</evidence>
<feature type="compositionally biased region" description="Polar residues" evidence="7">
    <location>
        <begin position="104"/>
        <end position="113"/>
    </location>
</feature>
<dbReference type="Pfam" id="PF00361">
    <property type="entry name" value="Proton_antipo_M"/>
    <property type="match status" value="1"/>
</dbReference>
<feature type="region of interest" description="Disordered" evidence="7">
    <location>
        <begin position="88"/>
        <end position="113"/>
    </location>
</feature>
<dbReference type="InterPro" id="IPR001750">
    <property type="entry name" value="ND/Mrp_TM"/>
</dbReference>
<evidence type="ECO:0000256" key="3">
    <source>
        <dbReference type="ARBA" id="ARBA00022448"/>
    </source>
</evidence>
<feature type="domain" description="NADH:quinone oxidoreductase/Mrp antiporter transmembrane" evidence="9">
    <location>
        <begin position="41"/>
        <end position="81"/>
    </location>
</feature>
<protein>
    <recommendedName>
        <fullName evidence="2">NADH:ubiquinone reductase (H(+)-translocating)</fullName>
        <ecNumber evidence="2">7.1.1.2</ecNumber>
    </recommendedName>
</protein>
<sequence>MHTNWHPTSHNAKSIPLHAHQLLNWPLIRTSPTNSIPSEGPLYGLHSGLPKAHIENPIAGSILLAALLLKLGGYGIITYHTPNRSPLKLPTLPVPHPSLERGTNKQLNVFTPD</sequence>
<evidence type="ECO:0000256" key="4">
    <source>
        <dbReference type="ARBA" id="ARBA00022660"/>
    </source>
</evidence>
<dbReference type="Proteomes" id="UP000472269">
    <property type="component" value="Unplaced"/>
</dbReference>
<evidence type="ECO:0000313" key="10">
    <source>
        <dbReference type="Ensembl" id="ENSACUP00000016019.1"/>
    </source>
</evidence>
<name>A0A663MVT1_ATHCN</name>
<dbReference type="EC" id="7.1.1.2" evidence="2"/>
<keyword evidence="8" id="KW-0472">Membrane</keyword>
<keyword evidence="5" id="KW-0249">Electron transport</keyword>
<evidence type="ECO:0000256" key="6">
    <source>
        <dbReference type="ARBA" id="ARBA00049551"/>
    </source>
</evidence>
<accession>A0A663MVT1</accession>
<dbReference type="GO" id="GO:0008137">
    <property type="term" value="F:NADH dehydrogenase (ubiquinone) activity"/>
    <property type="evidence" value="ECO:0007669"/>
    <property type="project" value="UniProtKB-EC"/>
</dbReference>
<evidence type="ECO:0000256" key="2">
    <source>
        <dbReference type="ARBA" id="ARBA00012944"/>
    </source>
</evidence>
<dbReference type="GO" id="GO:0016020">
    <property type="term" value="C:membrane"/>
    <property type="evidence" value="ECO:0007669"/>
    <property type="project" value="UniProtKB-SubCell"/>
</dbReference>
<proteinExistence type="predicted"/>
<keyword evidence="8" id="KW-1133">Transmembrane helix</keyword>
<dbReference type="AlphaFoldDB" id="A0A663MVT1"/>
<feature type="transmembrane region" description="Helical" evidence="8">
    <location>
        <begin position="58"/>
        <end position="79"/>
    </location>
</feature>
<keyword evidence="3" id="KW-0813">Transport</keyword>
<evidence type="ECO:0000256" key="5">
    <source>
        <dbReference type="ARBA" id="ARBA00022982"/>
    </source>
</evidence>
<evidence type="ECO:0000256" key="7">
    <source>
        <dbReference type="SAM" id="MobiDB-lite"/>
    </source>
</evidence>
<reference evidence="10" key="2">
    <citation type="submission" date="2025-09" db="UniProtKB">
        <authorList>
            <consortium name="Ensembl"/>
        </authorList>
    </citation>
    <scope>IDENTIFICATION</scope>
</reference>
<comment type="subcellular location">
    <subcellularLocation>
        <location evidence="1">Membrane</location>
        <topology evidence="1">Multi-pass membrane protein</topology>
    </subcellularLocation>
</comment>
<keyword evidence="11" id="KW-1185">Reference proteome</keyword>
<evidence type="ECO:0000256" key="8">
    <source>
        <dbReference type="SAM" id="Phobius"/>
    </source>
</evidence>
<dbReference type="Ensembl" id="ENSACUT00000017089.1">
    <property type="protein sequence ID" value="ENSACUP00000016019.1"/>
    <property type="gene ID" value="ENSACUG00000010756.1"/>
</dbReference>
<keyword evidence="8" id="KW-0812">Transmembrane</keyword>
<comment type="catalytic activity">
    <reaction evidence="6">
        <text>a ubiquinone + NADH + 5 H(+)(in) = a ubiquinol + NAD(+) + 4 H(+)(out)</text>
        <dbReference type="Rhea" id="RHEA:29091"/>
        <dbReference type="Rhea" id="RHEA-COMP:9565"/>
        <dbReference type="Rhea" id="RHEA-COMP:9566"/>
        <dbReference type="ChEBI" id="CHEBI:15378"/>
        <dbReference type="ChEBI" id="CHEBI:16389"/>
        <dbReference type="ChEBI" id="CHEBI:17976"/>
        <dbReference type="ChEBI" id="CHEBI:57540"/>
        <dbReference type="ChEBI" id="CHEBI:57945"/>
        <dbReference type="EC" id="7.1.1.2"/>
    </reaction>
</comment>
<evidence type="ECO:0000313" key="11">
    <source>
        <dbReference type="Proteomes" id="UP000472269"/>
    </source>
</evidence>
<evidence type="ECO:0000256" key="1">
    <source>
        <dbReference type="ARBA" id="ARBA00004141"/>
    </source>
</evidence>